<accession>A0A1M5VSI4</accession>
<dbReference type="PANTHER" id="PTHR30465:SF74">
    <property type="entry name" value="OLIGOPEPTIDE TRANSPORT SYSTEM PERMEASE PROTEIN OPPB"/>
    <property type="match status" value="1"/>
</dbReference>
<dbReference type="OrthoDB" id="9773221at2"/>
<dbReference type="Pfam" id="PF00528">
    <property type="entry name" value="BPD_transp_1"/>
    <property type="match status" value="1"/>
</dbReference>
<dbReference type="SUPFAM" id="SSF161098">
    <property type="entry name" value="MetI-like"/>
    <property type="match status" value="1"/>
</dbReference>
<evidence type="ECO:0000313" key="9">
    <source>
        <dbReference type="EMBL" id="SHH78226.1"/>
    </source>
</evidence>
<keyword evidence="6 7" id="KW-0472">Membrane</keyword>
<reference evidence="9 10" key="1">
    <citation type="submission" date="2016-11" db="EMBL/GenBank/DDBJ databases">
        <authorList>
            <person name="Jaros S."/>
            <person name="Januszkiewicz K."/>
            <person name="Wedrychowicz H."/>
        </authorList>
    </citation>
    <scope>NUCLEOTIDE SEQUENCE [LARGE SCALE GENOMIC DNA]</scope>
    <source>
        <strain evidence="9 10">DSM 3089</strain>
    </source>
</reference>
<comment type="subcellular location">
    <subcellularLocation>
        <location evidence="1 7">Cell membrane</location>
        <topology evidence="1 7">Multi-pass membrane protein</topology>
    </subcellularLocation>
</comment>
<evidence type="ECO:0000256" key="2">
    <source>
        <dbReference type="ARBA" id="ARBA00022448"/>
    </source>
</evidence>
<evidence type="ECO:0000313" key="10">
    <source>
        <dbReference type="Proteomes" id="UP000184526"/>
    </source>
</evidence>
<evidence type="ECO:0000256" key="6">
    <source>
        <dbReference type="ARBA" id="ARBA00023136"/>
    </source>
</evidence>
<keyword evidence="4 7" id="KW-0812">Transmembrane</keyword>
<dbReference type="GO" id="GO:0055085">
    <property type="term" value="P:transmembrane transport"/>
    <property type="evidence" value="ECO:0007669"/>
    <property type="project" value="InterPro"/>
</dbReference>
<dbReference type="CDD" id="cd06261">
    <property type="entry name" value="TM_PBP2"/>
    <property type="match status" value="1"/>
</dbReference>
<feature type="domain" description="ABC transmembrane type-1" evidence="8">
    <location>
        <begin position="96"/>
        <end position="297"/>
    </location>
</feature>
<dbReference type="InterPro" id="IPR000515">
    <property type="entry name" value="MetI-like"/>
</dbReference>
<dbReference type="Gene3D" id="1.10.3720.10">
    <property type="entry name" value="MetI-like"/>
    <property type="match status" value="1"/>
</dbReference>
<comment type="similarity">
    <text evidence="7">Belongs to the binding-protein-dependent transport system permease family.</text>
</comment>
<dbReference type="Proteomes" id="UP000184526">
    <property type="component" value="Unassembled WGS sequence"/>
</dbReference>
<keyword evidence="3" id="KW-1003">Cell membrane</keyword>
<evidence type="ECO:0000259" key="8">
    <source>
        <dbReference type="PROSITE" id="PS50928"/>
    </source>
</evidence>
<evidence type="ECO:0000256" key="4">
    <source>
        <dbReference type="ARBA" id="ARBA00022692"/>
    </source>
</evidence>
<keyword evidence="10" id="KW-1185">Reference proteome</keyword>
<organism evidence="9 10">
    <name type="scientific">Clostridium collagenovorans DSM 3089</name>
    <dbReference type="NCBI Taxonomy" id="1121306"/>
    <lineage>
        <taxon>Bacteria</taxon>
        <taxon>Bacillati</taxon>
        <taxon>Bacillota</taxon>
        <taxon>Clostridia</taxon>
        <taxon>Eubacteriales</taxon>
        <taxon>Clostridiaceae</taxon>
        <taxon>Clostridium</taxon>
    </lineage>
</organism>
<dbReference type="EMBL" id="FQXP01000005">
    <property type="protein sequence ID" value="SHH78226.1"/>
    <property type="molecule type" value="Genomic_DNA"/>
</dbReference>
<feature type="transmembrane region" description="Helical" evidence="7">
    <location>
        <begin position="9"/>
        <end position="27"/>
    </location>
</feature>
<name>A0A1M5VSI4_9CLOT</name>
<feature type="transmembrane region" description="Helical" evidence="7">
    <location>
        <begin position="102"/>
        <end position="123"/>
    </location>
</feature>
<feature type="transmembrane region" description="Helical" evidence="7">
    <location>
        <begin position="275"/>
        <end position="300"/>
    </location>
</feature>
<dbReference type="PANTHER" id="PTHR30465">
    <property type="entry name" value="INNER MEMBRANE ABC TRANSPORTER"/>
    <property type="match status" value="1"/>
</dbReference>
<evidence type="ECO:0000256" key="3">
    <source>
        <dbReference type="ARBA" id="ARBA00022475"/>
    </source>
</evidence>
<dbReference type="GO" id="GO:0005886">
    <property type="term" value="C:plasma membrane"/>
    <property type="evidence" value="ECO:0007669"/>
    <property type="project" value="UniProtKB-SubCell"/>
</dbReference>
<gene>
    <name evidence="9" type="ORF">SAMN02745196_01338</name>
</gene>
<proteinExistence type="inferred from homology"/>
<dbReference type="InterPro" id="IPR035906">
    <property type="entry name" value="MetI-like_sf"/>
</dbReference>
<evidence type="ECO:0000256" key="5">
    <source>
        <dbReference type="ARBA" id="ARBA00022989"/>
    </source>
</evidence>
<keyword evidence="2 7" id="KW-0813">Transport</keyword>
<dbReference type="PROSITE" id="PS50928">
    <property type="entry name" value="ABC_TM1"/>
    <property type="match status" value="1"/>
</dbReference>
<feature type="transmembrane region" description="Helical" evidence="7">
    <location>
        <begin position="232"/>
        <end position="255"/>
    </location>
</feature>
<dbReference type="Pfam" id="PF19300">
    <property type="entry name" value="BPD_transp_1_N"/>
    <property type="match status" value="1"/>
</dbReference>
<evidence type="ECO:0000256" key="7">
    <source>
        <dbReference type="RuleBase" id="RU363032"/>
    </source>
</evidence>
<protein>
    <submittedName>
        <fullName evidence="9">Oligopeptide transport system permease protein</fullName>
    </submittedName>
</protein>
<dbReference type="AlphaFoldDB" id="A0A1M5VSI4"/>
<feature type="transmembrane region" description="Helical" evidence="7">
    <location>
        <begin position="135"/>
        <end position="156"/>
    </location>
</feature>
<dbReference type="RefSeq" id="WP_072831259.1">
    <property type="nucleotide sequence ID" value="NZ_FQXP01000005.1"/>
</dbReference>
<keyword evidence="5 7" id="KW-1133">Transmembrane helix</keyword>
<dbReference type="STRING" id="1121306.SAMN02745196_01338"/>
<dbReference type="InterPro" id="IPR045621">
    <property type="entry name" value="BPD_transp_1_N"/>
</dbReference>
<feature type="transmembrane region" description="Helical" evidence="7">
    <location>
        <begin position="171"/>
        <end position="189"/>
    </location>
</feature>
<evidence type="ECO:0000256" key="1">
    <source>
        <dbReference type="ARBA" id="ARBA00004651"/>
    </source>
</evidence>
<sequence>MGKYILKRIGFGILTVFIIITATFFLVRAVPGDPMAAGAKNLSEEAKAAFKHKYGLDKPVMEQYGIYMKNLITKGDLGDSMVYKERSVNKMIKDYAPTSGKIGGIAVSIQVVVGVLLGILAAFNRGKIIDKCISVLVVLLVCIPGFVFGALLQYIFAVKLQMVPVMGWGKPIHYFLPVLAMAIGGIASYSKFTRNSTLGVIGQDYIVTAKAKGVSKSALIIKHVLRNSMIPIVTMLGPSILGIFGGSFVIERMFAIPGLGSYYVTAVNSNDYSMIVGLTIFISSLYVLSLILVDISYGLIDPRIRVSGSK</sequence>